<dbReference type="InterPro" id="IPR028359">
    <property type="entry name" value="UDP_ManNAc/GlcNAc_DH"/>
</dbReference>
<dbReference type="PIRSF" id="PIRSF500136">
    <property type="entry name" value="UDP_ManNAc_DH"/>
    <property type="match status" value="1"/>
</dbReference>
<keyword evidence="7" id="KW-1185">Reference proteome</keyword>
<accession>A0ABX1Q301</accession>
<gene>
    <name evidence="6" type="ORF">GPA22_18905</name>
</gene>
<dbReference type="Gene3D" id="3.40.50.720">
    <property type="entry name" value="NAD(P)-binding Rossmann-like Domain"/>
    <property type="match status" value="2"/>
</dbReference>
<dbReference type="PANTHER" id="PTHR43491">
    <property type="entry name" value="UDP-N-ACETYL-D-MANNOSAMINE DEHYDROGENASE"/>
    <property type="match status" value="1"/>
</dbReference>
<dbReference type="InterPro" id="IPR014027">
    <property type="entry name" value="UDP-Glc/GDP-Man_DH_C"/>
</dbReference>
<dbReference type="SUPFAM" id="SSF48179">
    <property type="entry name" value="6-phosphogluconate dehydrogenase C-terminal domain-like"/>
    <property type="match status" value="1"/>
</dbReference>
<reference evidence="6 7" key="1">
    <citation type="submission" date="2019-12" db="EMBL/GenBank/DDBJ databases">
        <title>Comparative genomics gives insights into the taxonomy of the Azoarcus-Aromatoleum group and reveals separate origins of nif in the plant-associated Azoarcus and non-plant-associated Aromatoleum sub-groups.</title>
        <authorList>
            <person name="Lafos M."/>
            <person name="Maluk M."/>
            <person name="Batista M."/>
            <person name="Junghare M."/>
            <person name="Carmona M."/>
            <person name="Faoro H."/>
            <person name="Cruz L.M."/>
            <person name="Battistoni F."/>
            <person name="De Souza E."/>
            <person name="Pedrosa F."/>
            <person name="Chen W.-M."/>
            <person name="Poole P.S."/>
            <person name="Dixon R.A."/>
            <person name="James E.K."/>
        </authorList>
    </citation>
    <scope>NUCLEOTIDE SEQUENCE [LARGE SCALE GENOMIC DNA]</scope>
    <source>
        <strain evidence="6 7">Td21</strain>
    </source>
</reference>
<dbReference type="Pfam" id="PF03720">
    <property type="entry name" value="UDPG_MGDP_dh_C"/>
    <property type="match status" value="1"/>
</dbReference>
<protein>
    <submittedName>
        <fullName evidence="6">Nucleotide sugar dehydrogenase</fullName>
    </submittedName>
</protein>
<dbReference type="PIRSF" id="PIRSF000124">
    <property type="entry name" value="UDPglc_GDPman_dh"/>
    <property type="match status" value="1"/>
</dbReference>
<dbReference type="InterPro" id="IPR036220">
    <property type="entry name" value="UDP-Glc/GDP-Man_DH_C_sf"/>
</dbReference>
<evidence type="ECO:0000256" key="3">
    <source>
        <dbReference type="ARBA" id="ARBA00023027"/>
    </source>
</evidence>
<feature type="domain" description="UDP-glucose/GDP-mannose dehydrogenase C-terminal" evidence="5">
    <location>
        <begin position="313"/>
        <end position="413"/>
    </location>
</feature>
<evidence type="ECO:0000313" key="7">
    <source>
        <dbReference type="Proteomes" id="UP000623795"/>
    </source>
</evidence>
<comment type="caution">
    <text evidence="6">The sequence shown here is derived from an EMBL/GenBank/DDBJ whole genome shotgun (WGS) entry which is preliminary data.</text>
</comment>
<comment type="similarity">
    <text evidence="1 4">Belongs to the UDP-glucose/GDP-mannose dehydrogenase family.</text>
</comment>
<dbReference type="Proteomes" id="UP000623795">
    <property type="component" value="Unassembled WGS sequence"/>
</dbReference>
<dbReference type="EMBL" id="WTVN01000038">
    <property type="protein sequence ID" value="NMG45790.1"/>
    <property type="molecule type" value="Genomic_DNA"/>
</dbReference>
<dbReference type="InterPro" id="IPR014026">
    <property type="entry name" value="UDP-Glc/GDP-Man_DH_dimer"/>
</dbReference>
<dbReference type="InterPro" id="IPR001732">
    <property type="entry name" value="UDP-Glc/GDP-Man_DH_N"/>
</dbReference>
<dbReference type="RefSeq" id="WP_169257623.1">
    <property type="nucleotide sequence ID" value="NZ_WTVN01000038.1"/>
</dbReference>
<dbReference type="InterPro" id="IPR036291">
    <property type="entry name" value="NAD(P)-bd_dom_sf"/>
</dbReference>
<dbReference type="SMART" id="SM00984">
    <property type="entry name" value="UDPG_MGDP_dh_C"/>
    <property type="match status" value="1"/>
</dbReference>
<evidence type="ECO:0000259" key="5">
    <source>
        <dbReference type="SMART" id="SM00984"/>
    </source>
</evidence>
<dbReference type="Pfam" id="PF03721">
    <property type="entry name" value="UDPG_MGDP_dh_N"/>
    <property type="match status" value="1"/>
</dbReference>
<evidence type="ECO:0000256" key="1">
    <source>
        <dbReference type="ARBA" id="ARBA00006601"/>
    </source>
</evidence>
<dbReference type="Pfam" id="PF00984">
    <property type="entry name" value="UDPG_MGDP_dh"/>
    <property type="match status" value="1"/>
</dbReference>
<evidence type="ECO:0000256" key="4">
    <source>
        <dbReference type="PIRNR" id="PIRNR000124"/>
    </source>
</evidence>
<organism evidence="6 7">
    <name type="scientific">Aromatoleum toluvorans</name>
    <dbReference type="NCBI Taxonomy" id="92002"/>
    <lineage>
        <taxon>Bacteria</taxon>
        <taxon>Pseudomonadati</taxon>
        <taxon>Pseudomonadota</taxon>
        <taxon>Betaproteobacteria</taxon>
        <taxon>Rhodocyclales</taxon>
        <taxon>Rhodocyclaceae</taxon>
        <taxon>Aromatoleum</taxon>
    </lineage>
</organism>
<evidence type="ECO:0000256" key="2">
    <source>
        <dbReference type="ARBA" id="ARBA00023002"/>
    </source>
</evidence>
<dbReference type="PANTHER" id="PTHR43491:SF2">
    <property type="entry name" value="UDP-N-ACETYL-D-MANNOSAMINE DEHYDROGENASE"/>
    <property type="match status" value="1"/>
</dbReference>
<evidence type="ECO:0000313" key="6">
    <source>
        <dbReference type="EMBL" id="NMG45790.1"/>
    </source>
</evidence>
<dbReference type="SUPFAM" id="SSF51735">
    <property type="entry name" value="NAD(P)-binding Rossmann-fold domains"/>
    <property type="match status" value="1"/>
</dbReference>
<dbReference type="InterPro" id="IPR017476">
    <property type="entry name" value="UDP-Glc/GDP-Man"/>
</dbReference>
<dbReference type="NCBIfam" id="TIGR03026">
    <property type="entry name" value="NDP-sugDHase"/>
    <property type="match status" value="1"/>
</dbReference>
<sequence>MTTVAVIGLGYVGLPLAVEFGKKFNTLGFDLSAPKVAAYREHNDPTGEVSREDLRAAIMLSCHTDPSVIAQADFVVVAVPTPVDQAHQPDFSPLVGASRTVGQNLKRGAIVVFESTVYPGATEEVCIPIIERESGLKWKEDFFVGYSPERINPGDKERTVTKITKVVSGDTPATLAKVSEIYGAVITAGVYPASSIKVAEAAKVIENTQRDLNIALMNELAVIFHKMDIDTLEVLQAAGTKWNFLPFRPGLVGGHCIGVDPYYLTHKAEMLGYHPDVILAGRRINDGMGKYVAEQTVKQLIQAGHSVRGCDVIVMGLTFKENCPDLRNSKVIDVIRELRSFGCRVHVHDAVAVSAEAEHEYGESLVAWEELPRATAIVAAVSHKAYLEMPLSKMSEKLLPNGVFVDVKSAYDRDAMTTAGMTVWRL</sequence>
<proteinExistence type="inferred from homology"/>
<name>A0ABX1Q301_9RHOO</name>
<keyword evidence="3" id="KW-0520">NAD</keyword>
<keyword evidence="2" id="KW-0560">Oxidoreductase</keyword>
<dbReference type="InterPro" id="IPR008927">
    <property type="entry name" value="6-PGluconate_DH-like_C_sf"/>
</dbReference>
<dbReference type="SUPFAM" id="SSF52413">
    <property type="entry name" value="UDP-glucose/GDP-mannose dehydrogenase C-terminal domain"/>
    <property type="match status" value="1"/>
</dbReference>